<proteinExistence type="predicted"/>
<feature type="coiled-coil region" evidence="1">
    <location>
        <begin position="90"/>
        <end position="120"/>
    </location>
</feature>
<sequence>MRKNKFLTNLGLLLTFIYIVLIICLTNSRLHEFWNMDLNEIGDFLAGIFGPLAMAWLILGFLQQGEELQQSTQALELQAKELNLSVAQQKEMVELTKKQLDLELKELKELKEQRIKQNRAAQPKIV</sequence>
<gene>
    <name evidence="3" type="ORF">SAMN02746065_11988</name>
</gene>
<accession>A0A1W2DRL3</accession>
<feature type="transmembrane region" description="Helical" evidence="2">
    <location>
        <begin position="7"/>
        <end position="29"/>
    </location>
</feature>
<keyword evidence="2" id="KW-1133">Transmembrane helix</keyword>
<keyword evidence="4" id="KW-1185">Reference proteome</keyword>
<evidence type="ECO:0000256" key="2">
    <source>
        <dbReference type="SAM" id="Phobius"/>
    </source>
</evidence>
<evidence type="ECO:0000313" key="3">
    <source>
        <dbReference type="EMBL" id="SMC99682.1"/>
    </source>
</evidence>
<protein>
    <submittedName>
        <fullName evidence="3">Uncharacterized protein</fullName>
    </submittedName>
</protein>
<name>A0A1W2DRL3_9BACT</name>
<organism evidence="3 4">
    <name type="scientific">Desulfocicer vacuolatum DSM 3385</name>
    <dbReference type="NCBI Taxonomy" id="1121400"/>
    <lineage>
        <taxon>Bacteria</taxon>
        <taxon>Pseudomonadati</taxon>
        <taxon>Thermodesulfobacteriota</taxon>
        <taxon>Desulfobacteria</taxon>
        <taxon>Desulfobacterales</taxon>
        <taxon>Desulfobacteraceae</taxon>
        <taxon>Desulfocicer</taxon>
    </lineage>
</organism>
<dbReference type="EMBL" id="FWXY01000019">
    <property type="protein sequence ID" value="SMC99682.1"/>
    <property type="molecule type" value="Genomic_DNA"/>
</dbReference>
<dbReference type="Proteomes" id="UP000192418">
    <property type="component" value="Unassembled WGS sequence"/>
</dbReference>
<keyword evidence="2" id="KW-0472">Membrane</keyword>
<evidence type="ECO:0000313" key="4">
    <source>
        <dbReference type="Proteomes" id="UP000192418"/>
    </source>
</evidence>
<evidence type="ECO:0000256" key="1">
    <source>
        <dbReference type="SAM" id="Coils"/>
    </source>
</evidence>
<dbReference type="AlphaFoldDB" id="A0A1W2DRL3"/>
<keyword evidence="1" id="KW-0175">Coiled coil</keyword>
<keyword evidence="2" id="KW-0812">Transmembrane</keyword>
<reference evidence="3 4" key="1">
    <citation type="submission" date="2017-04" db="EMBL/GenBank/DDBJ databases">
        <authorList>
            <person name="Afonso C.L."/>
            <person name="Miller P.J."/>
            <person name="Scott M.A."/>
            <person name="Spackman E."/>
            <person name="Goraichik I."/>
            <person name="Dimitrov K.M."/>
            <person name="Suarez D.L."/>
            <person name="Swayne D.E."/>
        </authorList>
    </citation>
    <scope>NUCLEOTIDE SEQUENCE [LARGE SCALE GENOMIC DNA]</scope>
    <source>
        <strain evidence="3 4">DSM 3385</strain>
    </source>
</reference>
<dbReference type="STRING" id="1121400.SAMN02746065_11988"/>
<feature type="transmembrane region" description="Helical" evidence="2">
    <location>
        <begin position="41"/>
        <end position="62"/>
    </location>
</feature>